<feature type="transmembrane region" description="Helical" evidence="7">
    <location>
        <begin position="158"/>
        <end position="175"/>
    </location>
</feature>
<feature type="transmembrane region" description="Helical" evidence="7">
    <location>
        <begin position="134"/>
        <end position="151"/>
    </location>
</feature>
<reference evidence="9 10" key="1">
    <citation type="submission" date="2016-08" db="EMBL/GenBank/DDBJ databases">
        <title>Genome sequencing of Vibrio scophthalmi strain FP3289, an isolated from Paralichthys olivaceus.</title>
        <authorList>
            <person name="Han H.-J."/>
        </authorList>
    </citation>
    <scope>NUCLEOTIDE SEQUENCE [LARGE SCALE GENOMIC DNA]</scope>
    <source>
        <strain evidence="9 10">FP3289</strain>
    </source>
</reference>
<evidence type="ECO:0000256" key="7">
    <source>
        <dbReference type="SAM" id="Phobius"/>
    </source>
</evidence>
<sequence length="325" mass="34699">MSDTSESTRESKARSVATSTTNTPSQHLSAFSSQYQTGLLFALVGCVLFSLKPIFVKLAYQAGGDATSIMALRAFSSLPFYLVTLVFLCRKQTTRMKLRSHGFKAAMIGVLGYYIASFLDISALSYISAQLERLLIFLFPSFVVLISWVIYRQPPTRTIISATFVGYTGTALILAQDFQTLGSSVGLGALLAVSSAFVFAIYLIASKPLIGSLGSSLFTSVGMGSAGIAILIHLYFNGADIGTWSVELISIGVALGLFCTVLPSYFITAAMARLSPTELSLTNNLGPAITAAGAVLILGELFTVWHAIGMGLVIFSVVMINRTKK</sequence>
<evidence type="ECO:0000256" key="1">
    <source>
        <dbReference type="ARBA" id="ARBA00004651"/>
    </source>
</evidence>
<dbReference type="PANTHER" id="PTHR42920">
    <property type="entry name" value="OS03G0707200 PROTEIN-RELATED"/>
    <property type="match status" value="1"/>
</dbReference>
<dbReference type="InterPro" id="IPR037185">
    <property type="entry name" value="EmrE-like"/>
</dbReference>
<comment type="caution">
    <text evidence="9">The sequence shown here is derived from an EMBL/GenBank/DDBJ whole genome shotgun (WGS) entry which is preliminary data.</text>
</comment>
<evidence type="ECO:0000256" key="5">
    <source>
        <dbReference type="ARBA" id="ARBA00023136"/>
    </source>
</evidence>
<dbReference type="AlphaFoldDB" id="A0A1E3WEH5"/>
<keyword evidence="2" id="KW-1003">Cell membrane</keyword>
<dbReference type="Proteomes" id="UP000095131">
    <property type="component" value="Unassembled WGS sequence"/>
</dbReference>
<feature type="domain" description="EamA" evidence="8">
    <location>
        <begin position="187"/>
        <end position="321"/>
    </location>
</feature>
<dbReference type="GO" id="GO:0005886">
    <property type="term" value="C:plasma membrane"/>
    <property type="evidence" value="ECO:0007669"/>
    <property type="project" value="UniProtKB-SubCell"/>
</dbReference>
<feature type="compositionally biased region" description="Polar residues" evidence="6">
    <location>
        <begin position="16"/>
        <end position="26"/>
    </location>
</feature>
<evidence type="ECO:0000256" key="3">
    <source>
        <dbReference type="ARBA" id="ARBA00022692"/>
    </source>
</evidence>
<dbReference type="PANTHER" id="PTHR42920:SF5">
    <property type="entry name" value="EAMA DOMAIN-CONTAINING PROTEIN"/>
    <property type="match status" value="1"/>
</dbReference>
<keyword evidence="4 7" id="KW-1133">Transmembrane helix</keyword>
<feature type="region of interest" description="Disordered" evidence="6">
    <location>
        <begin position="1"/>
        <end position="26"/>
    </location>
</feature>
<evidence type="ECO:0000313" key="10">
    <source>
        <dbReference type="Proteomes" id="UP000095131"/>
    </source>
</evidence>
<feature type="transmembrane region" description="Helical" evidence="7">
    <location>
        <begin position="66"/>
        <end position="89"/>
    </location>
</feature>
<name>A0A1E3WEH5_9VIBR</name>
<dbReference type="SUPFAM" id="SSF103481">
    <property type="entry name" value="Multidrug resistance efflux transporter EmrE"/>
    <property type="match status" value="2"/>
</dbReference>
<feature type="domain" description="EamA" evidence="8">
    <location>
        <begin position="37"/>
        <end position="174"/>
    </location>
</feature>
<feature type="transmembrane region" description="Helical" evidence="7">
    <location>
        <begin position="279"/>
        <end position="298"/>
    </location>
</feature>
<feature type="transmembrane region" description="Helical" evidence="7">
    <location>
        <begin position="39"/>
        <end position="60"/>
    </location>
</feature>
<proteinExistence type="predicted"/>
<dbReference type="EMBL" id="MDCJ01000007">
    <property type="protein sequence ID" value="ODS04201.1"/>
    <property type="molecule type" value="Genomic_DNA"/>
</dbReference>
<keyword evidence="3 7" id="KW-0812">Transmembrane</keyword>
<feature type="compositionally biased region" description="Basic and acidic residues" evidence="6">
    <location>
        <begin position="1"/>
        <end position="13"/>
    </location>
</feature>
<dbReference type="Pfam" id="PF00892">
    <property type="entry name" value="EamA"/>
    <property type="match status" value="2"/>
</dbReference>
<accession>A0A1E3WEH5</accession>
<dbReference type="InterPro" id="IPR051258">
    <property type="entry name" value="Diverse_Substrate_Transporter"/>
</dbReference>
<keyword evidence="5 7" id="KW-0472">Membrane</keyword>
<comment type="subcellular location">
    <subcellularLocation>
        <location evidence="1">Cell membrane</location>
        <topology evidence="1">Multi-pass membrane protein</topology>
    </subcellularLocation>
</comment>
<protein>
    <recommendedName>
        <fullName evidence="8">EamA domain-containing protein</fullName>
    </recommendedName>
</protein>
<feature type="transmembrane region" description="Helical" evidence="7">
    <location>
        <begin position="181"/>
        <end position="205"/>
    </location>
</feature>
<evidence type="ECO:0000256" key="4">
    <source>
        <dbReference type="ARBA" id="ARBA00022989"/>
    </source>
</evidence>
<gene>
    <name evidence="9" type="ORF">VSF3289_03332</name>
</gene>
<feature type="transmembrane region" description="Helical" evidence="7">
    <location>
        <begin position="248"/>
        <end position="267"/>
    </location>
</feature>
<organism evidence="9 10">
    <name type="scientific">Vibrio scophthalmi</name>
    <dbReference type="NCBI Taxonomy" id="45658"/>
    <lineage>
        <taxon>Bacteria</taxon>
        <taxon>Pseudomonadati</taxon>
        <taxon>Pseudomonadota</taxon>
        <taxon>Gammaproteobacteria</taxon>
        <taxon>Vibrionales</taxon>
        <taxon>Vibrionaceae</taxon>
        <taxon>Vibrio</taxon>
    </lineage>
</organism>
<feature type="transmembrane region" description="Helical" evidence="7">
    <location>
        <begin position="304"/>
        <end position="321"/>
    </location>
</feature>
<evidence type="ECO:0000256" key="6">
    <source>
        <dbReference type="SAM" id="MobiDB-lite"/>
    </source>
</evidence>
<evidence type="ECO:0000256" key="2">
    <source>
        <dbReference type="ARBA" id="ARBA00022475"/>
    </source>
</evidence>
<dbReference type="InterPro" id="IPR000620">
    <property type="entry name" value="EamA_dom"/>
</dbReference>
<feature type="transmembrane region" description="Helical" evidence="7">
    <location>
        <begin position="217"/>
        <end position="236"/>
    </location>
</feature>
<dbReference type="PATRIC" id="fig|45658.8.peg.3288"/>
<evidence type="ECO:0000313" key="9">
    <source>
        <dbReference type="EMBL" id="ODS04201.1"/>
    </source>
</evidence>
<evidence type="ECO:0000259" key="8">
    <source>
        <dbReference type="Pfam" id="PF00892"/>
    </source>
</evidence>
<feature type="transmembrane region" description="Helical" evidence="7">
    <location>
        <begin position="110"/>
        <end position="128"/>
    </location>
</feature>
<dbReference type="RefSeq" id="WP_069447507.1">
    <property type="nucleotide sequence ID" value="NZ_MDCJ01000007.1"/>
</dbReference>
<dbReference type="OrthoDB" id="9813617at2"/>